<evidence type="ECO:0000256" key="2">
    <source>
        <dbReference type="ARBA" id="ARBA00022679"/>
    </source>
</evidence>
<dbReference type="OrthoDB" id="191465at2"/>
<dbReference type="STRING" id="1247726.MIM_c08200"/>
<evidence type="ECO:0000256" key="6">
    <source>
        <dbReference type="ARBA" id="ARBA00023277"/>
    </source>
</evidence>
<dbReference type="Pfam" id="PF07005">
    <property type="entry name" value="SBD_N"/>
    <property type="match status" value="1"/>
</dbReference>
<keyword evidence="5" id="KW-0067">ATP-binding</keyword>
<keyword evidence="3" id="KW-0547">Nucleotide-binding</keyword>
<evidence type="ECO:0000256" key="4">
    <source>
        <dbReference type="ARBA" id="ARBA00022777"/>
    </source>
</evidence>
<reference evidence="9 10" key="1">
    <citation type="journal article" date="2014" name="Microbiology">
        <title>Unravelling the complete genome sequence of Advenella mimigardefordensis strain DPN7T and novel insights in the catabolism of the xenobiotic polythioester precursor 3,3'-dithiodipropionate.</title>
        <authorList>
            <person name="Wubbeler J.H."/>
            <person name="Hiessl S."/>
            <person name="Schuldes J."/>
            <person name="Thurmer A."/>
            <person name="Daniel R."/>
            <person name="Steinbuchel A."/>
        </authorList>
    </citation>
    <scope>NUCLEOTIDE SEQUENCE [LARGE SCALE GENOMIC DNA]</scope>
    <source>
        <strain evidence="10">DSM 17166 / LMG 22922 / DPN7</strain>
    </source>
</reference>
<dbReference type="RefSeq" id="WP_025371525.1">
    <property type="nucleotide sequence ID" value="NZ_CP003915.1"/>
</dbReference>
<dbReference type="InterPro" id="IPR037051">
    <property type="entry name" value="4-carb_acid_sugar_kinase_N_sf"/>
</dbReference>
<keyword evidence="2" id="KW-0808">Transferase</keyword>
<dbReference type="KEGG" id="amim:MIM_c08200"/>
<protein>
    <recommendedName>
        <fullName evidence="11">Four-carbon acid sugar kinase family protein</fullName>
    </recommendedName>
</protein>
<name>W0P7T7_ADVMD</name>
<feature type="domain" description="Four-carbon acid sugar kinase nucleotide binding" evidence="8">
    <location>
        <begin position="286"/>
        <end position="443"/>
    </location>
</feature>
<evidence type="ECO:0000256" key="1">
    <source>
        <dbReference type="ARBA" id="ARBA00005715"/>
    </source>
</evidence>
<dbReference type="EMBL" id="CP003915">
    <property type="protein sequence ID" value="AHG62919.1"/>
    <property type="molecule type" value="Genomic_DNA"/>
</dbReference>
<keyword evidence="6" id="KW-0119">Carbohydrate metabolism</keyword>
<dbReference type="HOGENOM" id="CLU_029424_1_1_4"/>
<dbReference type="Gene3D" id="3.40.50.10840">
    <property type="entry name" value="Putative sugar-binding, N-terminal domain"/>
    <property type="match status" value="1"/>
</dbReference>
<dbReference type="eggNOG" id="COG3395">
    <property type="taxonomic scope" value="Bacteria"/>
</dbReference>
<keyword evidence="10" id="KW-1185">Reference proteome</keyword>
<evidence type="ECO:0000313" key="9">
    <source>
        <dbReference type="EMBL" id="AHG62919.1"/>
    </source>
</evidence>
<organism evidence="9 10">
    <name type="scientific">Advenella mimigardefordensis (strain DSM 17166 / LMG 22922 / DPN7)</name>
    <dbReference type="NCBI Taxonomy" id="1247726"/>
    <lineage>
        <taxon>Bacteria</taxon>
        <taxon>Pseudomonadati</taxon>
        <taxon>Pseudomonadota</taxon>
        <taxon>Betaproteobacteria</taxon>
        <taxon>Burkholderiales</taxon>
        <taxon>Alcaligenaceae</taxon>
    </lineage>
</organism>
<evidence type="ECO:0000313" key="10">
    <source>
        <dbReference type="Proteomes" id="UP000019095"/>
    </source>
</evidence>
<dbReference type="PATRIC" id="fig|1247726.3.peg.888"/>
<comment type="similarity">
    <text evidence="1">Belongs to the four-carbon acid sugar kinase family.</text>
</comment>
<evidence type="ECO:0000259" key="7">
    <source>
        <dbReference type="Pfam" id="PF07005"/>
    </source>
</evidence>
<evidence type="ECO:0000256" key="5">
    <source>
        <dbReference type="ARBA" id="ARBA00022840"/>
    </source>
</evidence>
<dbReference type="InterPro" id="IPR010737">
    <property type="entry name" value="4-carb_acid_sugar_kinase_N"/>
</dbReference>
<dbReference type="SUPFAM" id="SSF142764">
    <property type="entry name" value="YgbK-like"/>
    <property type="match status" value="1"/>
</dbReference>
<evidence type="ECO:0000256" key="3">
    <source>
        <dbReference type="ARBA" id="ARBA00022741"/>
    </source>
</evidence>
<dbReference type="InterPro" id="IPR031475">
    <property type="entry name" value="NBD_C"/>
</dbReference>
<gene>
    <name evidence="9" type="ORF">MIM_c08200</name>
</gene>
<dbReference type="Proteomes" id="UP000019095">
    <property type="component" value="Chromosome"/>
</dbReference>
<feature type="domain" description="Four-carbon acid sugar kinase N-terminal" evidence="7">
    <location>
        <begin position="6"/>
        <end position="253"/>
    </location>
</feature>
<evidence type="ECO:0008006" key="11">
    <source>
        <dbReference type="Google" id="ProtNLM"/>
    </source>
</evidence>
<dbReference type="AlphaFoldDB" id="W0P7T7"/>
<accession>W0P7T7</accession>
<keyword evidence="4" id="KW-0418">Kinase</keyword>
<sequence length="458" mass="48303">MNLMFGWYGDDFTGATDTLAVAARANLRSILFLDVPTDGQLARIGPLDAIGIAGTARGMNSQQMQVSLPKIGRFFREQQVSVLHYKCCSTFDSAVHTGSLGVAVNILGDYVDAPYALFVGGQPDIGRYCCFGNLFASAGAAGQVHRIDRHPTMQCHPVTPMHEADLRLHLQSQAMAEVTNIPYTAYIQQPAVLDALVDQAGRCSDRGAGKMDTGVLFDVSDNAQLASVGGQILRIAQAHGSALVVGSSVVLQAVMAADNVDERVPVVPASACEDTLSPGHGGPTFVLAGSLSPVTAAQVRATTGYVKVPLHAGQLLHDAAYRMTHIQHICDALGTQQHVLAYIDQQHGRDSTIKSADLAAATARFLQSIMQSLSEQGTRLGQLGIAGGDTSSQAIAQLDVWALSYLSVLSPGVTVCTMHSDDPVLDGLTVMLKGGQMGSEDLFDKLLQVPVSHQAATA</sequence>
<dbReference type="Pfam" id="PF17042">
    <property type="entry name" value="NBD_C"/>
    <property type="match status" value="1"/>
</dbReference>
<proteinExistence type="inferred from homology"/>
<dbReference type="Gene3D" id="3.40.980.20">
    <property type="entry name" value="Four-carbon acid sugar kinase, nucleotide binding domain"/>
    <property type="match status" value="1"/>
</dbReference>
<evidence type="ECO:0000259" key="8">
    <source>
        <dbReference type="Pfam" id="PF17042"/>
    </source>
</evidence>
<dbReference type="GO" id="GO:0005524">
    <property type="term" value="F:ATP binding"/>
    <property type="evidence" value="ECO:0007669"/>
    <property type="project" value="UniProtKB-KW"/>
</dbReference>
<dbReference type="GO" id="GO:0016301">
    <property type="term" value="F:kinase activity"/>
    <property type="evidence" value="ECO:0007669"/>
    <property type="project" value="UniProtKB-KW"/>
</dbReference>
<dbReference type="InterPro" id="IPR042213">
    <property type="entry name" value="NBD_C_sf"/>
</dbReference>